<dbReference type="EMBL" id="JANPWB010000006">
    <property type="protein sequence ID" value="KAJ1175972.1"/>
    <property type="molecule type" value="Genomic_DNA"/>
</dbReference>
<organism evidence="2 3">
    <name type="scientific">Pleurodeles waltl</name>
    <name type="common">Iberian ribbed newt</name>
    <dbReference type="NCBI Taxonomy" id="8319"/>
    <lineage>
        <taxon>Eukaryota</taxon>
        <taxon>Metazoa</taxon>
        <taxon>Chordata</taxon>
        <taxon>Craniata</taxon>
        <taxon>Vertebrata</taxon>
        <taxon>Euteleostomi</taxon>
        <taxon>Amphibia</taxon>
        <taxon>Batrachia</taxon>
        <taxon>Caudata</taxon>
        <taxon>Salamandroidea</taxon>
        <taxon>Salamandridae</taxon>
        <taxon>Pleurodelinae</taxon>
        <taxon>Pleurodeles</taxon>
    </lineage>
</organism>
<accession>A0AAV7TH99</accession>
<dbReference type="InterPro" id="IPR004244">
    <property type="entry name" value="Transposase_22"/>
</dbReference>
<gene>
    <name evidence="2" type="ORF">NDU88_001257</name>
</gene>
<dbReference type="AlphaFoldDB" id="A0AAV7TH99"/>
<comment type="caution">
    <text evidence="2">The sequence shown here is derived from an EMBL/GenBank/DDBJ whole genome shotgun (WGS) entry which is preliminary data.</text>
</comment>
<feature type="compositionally biased region" description="Low complexity" evidence="1">
    <location>
        <begin position="394"/>
        <end position="405"/>
    </location>
</feature>
<proteinExistence type="predicted"/>
<protein>
    <submittedName>
        <fullName evidence="2">Uncharacterized protein</fullName>
    </submittedName>
</protein>
<dbReference type="PANTHER" id="PTHR11505">
    <property type="entry name" value="L1 TRANSPOSABLE ELEMENT-RELATED"/>
    <property type="match status" value="1"/>
</dbReference>
<evidence type="ECO:0000313" key="3">
    <source>
        <dbReference type="Proteomes" id="UP001066276"/>
    </source>
</evidence>
<reference evidence="2" key="1">
    <citation type="journal article" date="2022" name="bioRxiv">
        <title>Sequencing and chromosome-scale assembly of the giantPleurodeles waltlgenome.</title>
        <authorList>
            <person name="Brown T."/>
            <person name="Elewa A."/>
            <person name="Iarovenko S."/>
            <person name="Subramanian E."/>
            <person name="Araus A.J."/>
            <person name="Petzold A."/>
            <person name="Susuki M."/>
            <person name="Suzuki K.-i.T."/>
            <person name="Hayashi T."/>
            <person name="Toyoda A."/>
            <person name="Oliveira C."/>
            <person name="Osipova E."/>
            <person name="Leigh N.D."/>
            <person name="Simon A."/>
            <person name="Yun M.H."/>
        </authorList>
    </citation>
    <scope>NUCLEOTIDE SEQUENCE</scope>
    <source>
        <strain evidence="2">20211129_DDA</strain>
        <tissue evidence="2">Liver</tissue>
    </source>
</reference>
<sequence>METRTEELEIEVKAATAQTTTQGQQISDIQWKLEDTENRQRRNNLRILGIAEDLEGPDTRAYIASLFKQAFPDLNGWDWEKEIQRAHRFPLMKKKQALTATNRDQSYPRAIIVYFGNFLLRQAVFEKARPNSKVTVEGVSFFSRPDFAHATVERRWRLRQMIAQFQELGAEAYLLSPARLKLLTSQTPNRHLKRRATNPESQTISQTHLCAERSFFNPALSSTLPGRRVTSSFGSGAAPRPWIPNQAAKPLIRVWCACTSQNVDVVARVKEALAGAPADSQAQECGRASTVRLRNAGVAAAIRLRNVGGAVAVRLRNGGGVVAFGLRNASSAVSQAQEFRQSCQMQTGGPLSSWGAVTGPVGQALLTETTLQPPLYVLRGGSDWGGRQEGEGGVSRSVSRRSQAQECRRSCRNQAQKCG</sequence>
<name>A0AAV7TH99_PLEWA</name>
<keyword evidence="3" id="KW-1185">Reference proteome</keyword>
<feature type="region of interest" description="Disordered" evidence="1">
    <location>
        <begin position="387"/>
        <end position="406"/>
    </location>
</feature>
<evidence type="ECO:0000313" key="2">
    <source>
        <dbReference type="EMBL" id="KAJ1175972.1"/>
    </source>
</evidence>
<dbReference type="Gene3D" id="3.30.70.1820">
    <property type="entry name" value="L1 transposable element, RRM domain"/>
    <property type="match status" value="1"/>
</dbReference>
<evidence type="ECO:0000256" key="1">
    <source>
        <dbReference type="SAM" id="MobiDB-lite"/>
    </source>
</evidence>
<dbReference type="Proteomes" id="UP001066276">
    <property type="component" value="Chromosome 3_2"/>
</dbReference>